<dbReference type="Pfam" id="PF13365">
    <property type="entry name" value="Trypsin_2"/>
    <property type="match status" value="2"/>
</dbReference>
<evidence type="ECO:0000313" key="5">
    <source>
        <dbReference type="EMBL" id="MCP1727451.1"/>
    </source>
</evidence>
<keyword evidence="6" id="KW-1185">Reference proteome</keyword>
<dbReference type="InterPro" id="IPR025926">
    <property type="entry name" value="PDZ-like_dom"/>
</dbReference>
<proteinExistence type="predicted"/>
<sequence>MRQARKHAPIHFHLFWLLFAGLILFSLVRPVAAEPSWAETLDRIAPGVVKIRVDAPRPFDTEWESTTEATGFVVDAERGLILTNRHVVFPGPVVAEAVFQNSEEVDLTPVYRDPVHDFGFFRYDPDDLRHIDPVNIELAPEAARVGEDIRVVGNDAGERLSILTGTLARLDRDAPDYGRGRYNDFNTFYLQAASGTSGGSSGSPVINRAGAALALNAAGRMDASSSYFLPLDRAIRVLEKLQADEPITRGTLQTTFIRESYDELRRLGLDEDTETAARLAYPEQTGMLVVDRVVPEGPAYEKLRPGDILLRINGELVTQFVPLADILDERVGETLQLDIRRGSETQRVELTVGDLKTITPTEYVEAGGATLNPLSYQQARHFNRPPGSVYVAAPGFMLGRAGIPRGSIIRSLDGQETPDIETFREVFEGLNDGARVPVRYTRLDEPHREVLATLSIDRTWFPGRQCRMEANTGRWPCEEFASAPENRNLQAGTVRFGDYRDERAQRLSRSLVWVEFDMPYRVEGMDGVGFTGTGVVVDAAEGLVLTDRSAVPSRMGDLRLTFASSMEVPGEVVFLHPLNNLALVQYDPVLLVGSEVRSASFNPRRPRSGDDIWVVGHRPDQSLMSRRTEAGSFDPLRLSLSSSFRFRDVNLETLSVANPPSDVGGVLADRHGRIQALWADYGKQGARDGAFKGIPADVIQTALRQYREEQALRSLEVEFLLMPMSSARKLGLPEEWVRVISDLDDQPRGVLSVERIVAGAPAEEVLESGDLVLAVNDQPVNDFQTLNEASQAESVALTILRDGEMMDVDVPTERMEGRGVERVLHWAGAVLHEPHRAMAAQRGVPRRGVFVSNFSYGSPASRFGLNPGRRIIEVDGETVRDLDAFLEAVSERQHREPVRLRLEDWDGTTQVVTLKTDLNFWPTTEVFREDGRWLRRHH</sequence>
<evidence type="ECO:0000313" key="6">
    <source>
        <dbReference type="Proteomes" id="UP001523550"/>
    </source>
</evidence>
<accession>A0ABT1G810</accession>
<dbReference type="GO" id="GO:0006508">
    <property type="term" value="P:proteolysis"/>
    <property type="evidence" value="ECO:0007669"/>
    <property type="project" value="UniProtKB-KW"/>
</dbReference>
<keyword evidence="5" id="KW-0645">Protease</keyword>
<reference evidence="5 6" key="1">
    <citation type="submission" date="2022-03" db="EMBL/GenBank/DDBJ databases">
        <title>Genomic Encyclopedia of Type Strains, Phase III (KMG-III): the genomes of soil and plant-associated and newly described type strains.</title>
        <authorList>
            <person name="Whitman W."/>
        </authorList>
    </citation>
    <scope>NUCLEOTIDE SEQUENCE [LARGE SCALE GENOMIC DNA]</scope>
    <source>
        <strain evidence="5 6">BSker1</strain>
    </source>
</reference>
<dbReference type="Pfam" id="PF17820">
    <property type="entry name" value="PDZ_6"/>
    <property type="match status" value="1"/>
</dbReference>
<dbReference type="Pfam" id="PF12812">
    <property type="entry name" value="PDZ_1"/>
    <property type="match status" value="2"/>
</dbReference>
<dbReference type="PANTHER" id="PTHR46366">
    <property type="entry name" value="PRO-APOPTOTIC SERINE PROTEASE NMA111"/>
    <property type="match status" value="1"/>
</dbReference>
<dbReference type="InterPro" id="IPR041489">
    <property type="entry name" value="PDZ_6"/>
</dbReference>
<comment type="caution">
    <text evidence="5">The sequence shown here is derived from an EMBL/GenBank/DDBJ whole genome shotgun (WGS) entry which is preliminary data.</text>
</comment>
<dbReference type="InterPro" id="IPR001940">
    <property type="entry name" value="Peptidase_S1C"/>
</dbReference>
<comment type="function">
    <text evidence="1">Nuclear serine protease which mediates apoptosis.</text>
</comment>
<protein>
    <recommendedName>
        <fullName evidence="2">Pro-apoptotic serine protease NMA111</fullName>
    </recommendedName>
    <alternativeName>
        <fullName evidence="3">Pro-apoptotic serine protease nma111</fullName>
    </alternativeName>
</protein>
<name>A0ABT1G810_9GAMM</name>
<dbReference type="InterPro" id="IPR001478">
    <property type="entry name" value="PDZ"/>
</dbReference>
<gene>
    <name evidence="5" type="ORF">J2T60_001416</name>
</gene>
<dbReference type="RefSeq" id="WP_253447415.1">
    <property type="nucleotide sequence ID" value="NZ_JALJYF010000001.1"/>
</dbReference>
<dbReference type="InterPro" id="IPR036034">
    <property type="entry name" value="PDZ_sf"/>
</dbReference>
<organism evidence="5 6">
    <name type="scientific">Natronospira proteinivora</name>
    <dbReference type="NCBI Taxonomy" id="1807133"/>
    <lineage>
        <taxon>Bacteria</taxon>
        <taxon>Pseudomonadati</taxon>
        <taxon>Pseudomonadota</taxon>
        <taxon>Gammaproteobacteria</taxon>
        <taxon>Natronospirales</taxon>
        <taxon>Natronospiraceae</taxon>
        <taxon>Natronospira</taxon>
    </lineage>
</organism>
<evidence type="ECO:0000256" key="1">
    <source>
        <dbReference type="ARBA" id="ARBA00002558"/>
    </source>
</evidence>
<dbReference type="GO" id="GO:0008233">
    <property type="term" value="F:peptidase activity"/>
    <property type="evidence" value="ECO:0007669"/>
    <property type="project" value="UniProtKB-KW"/>
</dbReference>
<keyword evidence="5" id="KW-0378">Hydrolase</keyword>
<dbReference type="SUPFAM" id="SSF50494">
    <property type="entry name" value="Trypsin-like serine proteases"/>
    <property type="match status" value="2"/>
</dbReference>
<feature type="domain" description="PDZ" evidence="4">
    <location>
        <begin position="253"/>
        <end position="343"/>
    </location>
</feature>
<dbReference type="Gene3D" id="2.40.10.120">
    <property type="match status" value="1"/>
</dbReference>
<dbReference type="CDD" id="cd06786">
    <property type="entry name" value="cpPDZ1_ScNma111-like"/>
    <property type="match status" value="1"/>
</dbReference>
<dbReference type="EMBL" id="JALJYF010000001">
    <property type="protein sequence ID" value="MCP1727451.1"/>
    <property type="molecule type" value="Genomic_DNA"/>
</dbReference>
<dbReference type="CDD" id="cd06719">
    <property type="entry name" value="PDZ2-4_Nma111p-like"/>
    <property type="match status" value="1"/>
</dbReference>
<dbReference type="Proteomes" id="UP001523550">
    <property type="component" value="Unassembled WGS sequence"/>
</dbReference>
<dbReference type="SUPFAM" id="SSF50156">
    <property type="entry name" value="PDZ domain-like"/>
    <property type="match status" value="3"/>
</dbReference>
<evidence type="ECO:0000256" key="2">
    <source>
        <dbReference type="ARBA" id="ARBA00020338"/>
    </source>
</evidence>
<dbReference type="PANTHER" id="PTHR46366:SF1">
    <property type="entry name" value="PDZ DOMAIN-CONTAINING PROTEIN C1685.05"/>
    <property type="match status" value="1"/>
</dbReference>
<dbReference type="InterPro" id="IPR043504">
    <property type="entry name" value="Peptidase_S1_PA_chymotrypsin"/>
</dbReference>
<dbReference type="Gene3D" id="2.40.10.10">
    <property type="entry name" value="Trypsin-like serine proteases"/>
    <property type="match status" value="2"/>
</dbReference>
<dbReference type="PROSITE" id="PS50106">
    <property type="entry name" value="PDZ"/>
    <property type="match status" value="3"/>
</dbReference>
<evidence type="ECO:0000256" key="3">
    <source>
        <dbReference type="ARBA" id="ARBA00021524"/>
    </source>
</evidence>
<feature type="domain" description="PDZ" evidence="4">
    <location>
        <begin position="848"/>
        <end position="882"/>
    </location>
</feature>
<dbReference type="Gene3D" id="2.30.42.10">
    <property type="match status" value="3"/>
</dbReference>
<evidence type="ECO:0000259" key="4">
    <source>
        <dbReference type="PROSITE" id="PS50106"/>
    </source>
</evidence>
<dbReference type="PRINTS" id="PR00834">
    <property type="entry name" value="PROTEASES2C"/>
</dbReference>
<dbReference type="InterPro" id="IPR009003">
    <property type="entry name" value="Peptidase_S1_PA"/>
</dbReference>
<feature type="domain" description="PDZ" evidence="4">
    <location>
        <begin position="753"/>
        <end position="797"/>
    </location>
</feature>
<dbReference type="SMART" id="SM00228">
    <property type="entry name" value="PDZ"/>
    <property type="match status" value="3"/>
</dbReference>